<comment type="subcellular location">
    <subcellularLocation>
        <location evidence="1">Cell membrane</location>
        <topology evidence="1">Multi-pass membrane protein</topology>
    </subcellularLocation>
</comment>
<dbReference type="eggNOG" id="COG3312">
    <property type="taxonomic scope" value="Bacteria"/>
</dbReference>
<feature type="transmembrane region" description="Helical" evidence="7">
    <location>
        <begin position="67"/>
        <end position="90"/>
    </location>
</feature>
<evidence type="ECO:0000256" key="2">
    <source>
        <dbReference type="ARBA" id="ARBA00022475"/>
    </source>
</evidence>
<feature type="compositionally biased region" description="Low complexity" evidence="6">
    <location>
        <begin position="18"/>
        <end position="41"/>
    </location>
</feature>
<evidence type="ECO:0000256" key="1">
    <source>
        <dbReference type="ARBA" id="ARBA00004651"/>
    </source>
</evidence>
<keyword evidence="2" id="KW-1003">Cell membrane</keyword>
<feature type="transmembrane region" description="Helical" evidence="7">
    <location>
        <begin position="155"/>
        <end position="178"/>
    </location>
</feature>
<evidence type="ECO:0000256" key="6">
    <source>
        <dbReference type="SAM" id="MobiDB-lite"/>
    </source>
</evidence>
<feature type="region of interest" description="Disordered" evidence="6">
    <location>
        <begin position="1"/>
        <end position="43"/>
    </location>
</feature>
<organism evidence="8 9">
    <name type="scientific">Achromobacter piechaudii ATCC 43553</name>
    <dbReference type="NCBI Taxonomy" id="742159"/>
    <lineage>
        <taxon>Bacteria</taxon>
        <taxon>Pseudomonadati</taxon>
        <taxon>Pseudomonadota</taxon>
        <taxon>Betaproteobacteria</taxon>
        <taxon>Burkholderiales</taxon>
        <taxon>Alcaligenaceae</taxon>
        <taxon>Achromobacter</taxon>
    </lineage>
</organism>
<dbReference type="GO" id="GO:0005886">
    <property type="term" value="C:plasma membrane"/>
    <property type="evidence" value="ECO:0007669"/>
    <property type="project" value="UniProtKB-SubCell"/>
</dbReference>
<feature type="compositionally biased region" description="Polar residues" evidence="6">
    <location>
        <begin position="8"/>
        <end position="17"/>
    </location>
</feature>
<evidence type="ECO:0008006" key="10">
    <source>
        <dbReference type="Google" id="ProtNLM"/>
    </source>
</evidence>
<name>D4X6I6_9BURK</name>
<feature type="transmembrane region" description="Helical" evidence="7">
    <location>
        <begin position="130"/>
        <end position="149"/>
    </location>
</feature>
<comment type="caution">
    <text evidence="8">The sequence shown here is derived from an EMBL/GenBank/DDBJ whole genome shotgun (WGS) entry which is preliminary data.</text>
</comment>
<dbReference type="HOGENOM" id="CLU_121415_1_0_4"/>
<protein>
    <recommendedName>
        <fullName evidence="10">ATP synthase F0, I subunit</fullName>
    </recommendedName>
</protein>
<dbReference type="AlphaFoldDB" id="D4X6I6"/>
<keyword evidence="3 7" id="KW-0812">Transmembrane</keyword>
<feature type="transmembrane region" description="Helical" evidence="7">
    <location>
        <begin position="96"/>
        <end position="118"/>
    </location>
</feature>
<reference evidence="9" key="1">
    <citation type="submission" date="2010-03" db="EMBL/GenBank/DDBJ databases">
        <title>Complete sequence of Mobiluncus curtisii ATCC 43063.</title>
        <authorList>
            <person name="Muzny D."/>
            <person name="Qin X."/>
            <person name="Deng J."/>
            <person name="Jiang H."/>
            <person name="Liu Y."/>
            <person name="Qu J."/>
            <person name="Song X.-Z."/>
            <person name="Zhang L."/>
            <person name="Thornton R."/>
            <person name="Coyle M."/>
            <person name="Francisco L."/>
            <person name="Jackson L."/>
            <person name="Javaid M."/>
            <person name="Korchina V."/>
            <person name="Kovar C."/>
            <person name="Mata R."/>
            <person name="Mathew T."/>
            <person name="Ngo R."/>
            <person name="Nguyen L."/>
            <person name="Nguyen N."/>
            <person name="Okwuonu G."/>
            <person name="Ongeri F."/>
            <person name="Pham C."/>
            <person name="Simmons D."/>
            <person name="Wilczek-Boney K."/>
            <person name="Hale W."/>
            <person name="Jakkamsetti A."/>
            <person name="Pham P."/>
            <person name="Ruth R."/>
            <person name="San Lucas F."/>
            <person name="Warren J."/>
            <person name="Zhang J."/>
            <person name="Zhao Z."/>
            <person name="Zhou C."/>
            <person name="Zhu D."/>
            <person name="Lee S."/>
            <person name="Bess C."/>
            <person name="Blankenburg K."/>
            <person name="Forbes L."/>
            <person name="Fu Q."/>
            <person name="Gubbala S."/>
            <person name="Hirani K."/>
            <person name="Jayaseelan J.C."/>
            <person name="Lara F."/>
            <person name="Munidasa M."/>
            <person name="Palculict T."/>
            <person name="Patil S."/>
            <person name="Pu L.-L."/>
            <person name="Saada N."/>
            <person name="Tang L."/>
            <person name="Weissenberger G."/>
            <person name="Zhu Y."/>
            <person name="Hemphill L."/>
            <person name="Shang Y."/>
            <person name="Youmans B."/>
            <person name="Ayvaz T."/>
            <person name="Ross M."/>
            <person name="Santibanez J."/>
            <person name="Aqrawi P."/>
            <person name="Gross S."/>
            <person name="Joshi V."/>
            <person name="Fowler G."/>
            <person name="Nazareth L."/>
            <person name="Reid J."/>
            <person name="Worley K."/>
            <person name="Petrosino J."/>
            <person name="Highlander S."/>
            <person name="Gibbs R."/>
            <person name="Gibbs R."/>
        </authorList>
    </citation>
    <scope>NUCLEOTIDE SEQUENCE [LARGE SCALE GENOMIC DNA]</scope>
    <source>
        <strain evidence="9">ATCC 43553</strain>
    </source>
</reference>
<dbReference type="InterPro" id="IPR005598">
    <property type="entry name" value="ATP_synth_I"/>
</dbReference>
<dbReference type="PATRIC" id="fig|742159.3.peg.1956"/>
<keyword evidence="4 7" id="KW-1133">Transmembrane helix</keyword>
<evidence type="ECO:0000313" key="9">
    <source>
        <dbReference type="Proteomes" id="UP000004510"/>
    </source>
</evidence>
<accession>D4X6I6</accession>
<gene>
    <name evidence="8" type="ORF">HMPREF0004_1083</name>
</gene>
<evidence type="ECO:0000256" key="4">
    <source>
        <dbReference type="ARBA" id="ARBA00022989"/>
    </source>
</evidence>
<evidence type="ECO:0000313" key="8">
    <source>
        <dbReference type="EMBL" id="EFF77514.1"/>
    </source>
</evidence>
<keyword evidence="5 7" id="KW-0472">Membrane</keyword>
<dbReference type="EMBL" id="ADMS01000025">
    <property type="protein sequence ID" value="EFF77514.1"/>
    <property type="molecule type" value="Genomic_DNA"/>
</dbReference>
<proteinExistence type="predicted"/>
<dbReference type="Pfam" id="PF03899">
    <property type="entry name" value="ATP-synt_I"/>
    <property type="match status" value="1"/>
</dbReference>
<evidence type="ECO:0000256" key="7">
    <source>
        <dbReference type="SAM" id="Phobius"/>
    </source>
</evidence>
<sequence length="182" mass="18944">MQKLMRGSAQSSAQSLMQGALQDEQQRQQQGLSGQDDGGQSESDDDIKVLVLSDADRAALDAQASRGLLLALAAQGAMGLAAAVIAGVVGGAAAGWSALAGAGAYFIPNALFALRLVVSVRAGKANPFTFLSGELIKLFATALLLWMLSRVAQDSLVWPAALLGLILTLKGYLLLLMFRKLS</sequence>
<dbReference type="Proteomes" id="UP000004510">
    <property type="component" value="Unassembled WGS sequence"/>
</dbReference>
<evidence type="ECO:0000256" key="5">
    <source>
        <dbReference type="ARBA" id="ARBA00023136"/>
    </source>
</evidence>
<evidence type="ECO:0000256" key="3">
    <source>
        <dbReference type="ARBA" id="ARBA00022692"/>
    </source>
</evidence>